<evidence type="ECO:0000313" key="3">
    <source>
        <dbReference type="EMBL" id="PXX56067.1"/>
    </source>
</evidence>
<protein>
    <submittedName>
        <fullName evidence="3">RimJ/RimL family protein N-acetyltransferase</fullName>
    </submittedName>
</protein>
<keyword evidence="3" id="KW-0808">Transferase</keyword>
<dbReference type="PANTHER" id="PTHR43792:SF1">
    <property type="entry name" value="N-ACETYLTRANSFERASE DOMAIN-CONTAINING PROTEIN"/>
    <property type="match status" value="1"/>
</dbReference>
<dbReference type="InterPro" id="IPR051531">
    <property type="entry name" value="N-acetyltransferase"/>
</dbReference>
<dbReference type="SUPFAM" id="SSF55729">
    <property type="entry name" value="Acyl-CoA N-acyltransferases (Nat)"/>
    <property type="match status" value="1"/>
</dbReference>
<dbReference type="GO" id="GO:0016747">
    <property type="term" value="F:acyltransferase activity, transferring groups other than amino-acyl groups"/>
    <property type="evidence" value="ECO:0007669"/>
    <property type="project" value="InterPro"/>
</dbReference>
<dbReference type="PROSITE" id="PS51186">
    <property type="entry name" value="GNAT"/>
    <property type="match status" value="1"/>
</dbReference>
<proteinExistence type="predicted"/>
<evidence type="ECO:0000259" key="2">
    <source>
        <dbReference type="PROSITE" id="PS51186"/>
    </source>
</evidence>
<gene>
    <name evidence="3" type="ORF">DFR60_102342</name>
</gene>
<dbReference type="AlphaFoldDB" id="A0A2V3YDM1"/>
<dbReference type="EMBL" id="QJKD01000002">
    <property type="protein sequence ID" value="PXX56067.1"/>
    <property type="molecule type" value="Genomic_DNA"/>
</dbReference>
<feature type="region of interest" description="Disordered" evidence="1">
    <location>
        <begin position="170"/>
        <end position="190"/>
    </location>
</feature>
<reference evidence="3 4" key="1">
    <citation type="submission" date="2018-05" db="EMBL/GenBank/DDBJ databases">
        <title>Genomic Encyclopedia of Type Strains, Phase IV (KMG-IV): sequencing the most valuable type-strain genomes for metagenomic binning, comparative biology and taxonomic classification.</title>
        <authorList>
            <person name="Goeker M."/>
        </authorList>
    </citation>
    <scope>NUCLEOTIDE SEQUENCE [LARGE SCALE GENOMIC DNA]</scope>
    <source>
        <strain evidence="3 4">DSM 24995</strain>
    </source>
</reference>
<dbReference type="Gene3D" id="3.40.630.30">
    <property type="match status" value="1"/>
</dbReference>
<evidence type="ECO:0000313" key="4">
    <source>
        <dbReference type="Proteomes" id="UP000248057"/>
    </source>
</evidence>
<evidence type="ECO:0000256" key="1">
    <source>
        <dbReference type="SAM" id="MobiDB-lite"/>
    </source>
</evidence>
<keyword evidence="4" id="KW-1185">Reference proteome</keyword>
<accession>A0A2V3YDM1</accession>
<comment type="caution">
    <text evidence="3">The sequence shown here is derived from an EMBL/GenBank/DDBJ whole genome shotgun (WGS) entry which is preliminary data.</text>
</comment>
<name>A0A2V3YDM1_9FIRM</name>
<feature type="compositionally biased region" description="Polar residues" evidence="1">
    <location>
        <begin position="170"/>
        <end position="180"/>
    </location>
</feature>
<organism evidence="3 4">
    <name type="scientific">Hungatella effluvii</name>
    <dbReference type="NCBI Taxonomy" id="1096246"/>
    <lineage>
        <taxon>Bacteria</taxon>
        <taxon>Bacillati</taxon>
        <taxon>Bacillota</taxon>
        <taxon>Clostridia</taxon>
        <taxon>Lachnospirales</taxon>
        <taxon>Lachnospiraceae</taxon>
        <taxon>Hungatella</taxon>
    </lineage>
</organism>
<dbReference type="InterPro" id="IPR016181">
    <property type="entry name" value="Acyl_CoA_acyltransferase"/>
</dbReference>
<dbReference type="GeneID" id="86060329"/>
<dbReference type="InterPro" id="IPR000182">
    <property type="entry name" value="GNAT_dom"/>
</dbReference>
<sequence length="269" mass="30118">MTEERTVFISGTPYTVTISSEQEVLSAAYAAGGTIIGLWDKNRSGQSLAPADYIVECVEDADAEFLERVVRRRLHMPWIIAETERLVIREFTAEDAAYMIPEDAGPGDEIFHSREKLTAYIDSQYRFFEYGIWAVVEKESMTVIGKAGLFQPAGGFVNAEIQQTEIRQAEVQQTESQQAEPSPPQKKEDTPLELGYHIFTPWRRSGYAKEACREILNYGTGRLTGRICAVIEEGNTASIRLAESLGFRLTAQKCSESAELLYLYEASCS</sequence>
<dbReference type="RefSeq" id="WP_110321911.1">
    <property type="nucleotide sequence ID" value="NZ_QJKD01000002.1"/>
</dbReference>
<dbReference type="Proteomes" id="UP000248057">
    <property type="component" value="Unassembled WGS sequence"/>
</dbReference>
<dbReference type="PANTHER" id="PTHR43792">
    <property type="entry name" value="GNAT FAMILY, PUTATIVE (AFU_ORTHOLOGUE AFUA_3G00765)-RELATED-RELATED"/>
    <property type="match status" value="1"/>
</dbReference>
<feature type="domain" description="N-acetyltransferase" evidence="2">
    <location>
        <begin position="86"/>
        <end position="267"/>
    </location>
</feature>
<dbReference type="Pfam" id="PF13302">
    <property type="entry name" value="Acetyltransf_3"/>
    <property type="match status" value="1"/>
</dbReference>